<sequence length="37" mass="4331">MVSMLVQNKMAKLNKKEDTRSMLYRVYLSGNEAVIIR</sequence>
<accession>S7VAF5</accession>
<dbReference type="EMBL" id="ATNM01000137">
    <property type="protein sequence ID" value="EPR66936.1"/>
    <property type="molecule type" value="Genomic_DNA"/>
</dbReference>
<evidence type="ECO:0000313" key="2">
    <source>
        <dbReference type="Proteomes" id="UP000014974"/>
    </source>
</evidence>
<evidence type="ECO:0000313" key="1">
    <source>
        <dbReference type="EMBL" id="EPR66936.1"/>
    </source>
</evidence>
<organism evidence="1 2">
    <name type="scientific">Cyclobacterium qasimii M12-11B</name>
    <dbReference type="NCBI Taxonomy" id="641524"/>
    <lineage>
        <taxon>Bacteria</taxon>
        <taxon>Pseudomonadati</taxon>
        <taxon>Bacteroidota</taxon>
        <taxon>Cytophagia</taxon>
        <taxon>Cytophagales</taxon>
        <taxon>Cyclobacteriaceae</taxon>
        <taxon>Cyclobacterium</taxon>
    </lineage>
</organism>
<dbReference type="Proteomes" id="UP000014974">
    <property type="component" value="Unassembled WGS sequence"/>
</dbReference>
<comment type="caution">
    <text evidence="1">The sequence shown here is derived from an EMBL/GenBank/DDBJ whole genome shotgun (WGS) entry which is preliminary data.</text>
</comment>
<reference evidence="1 2" key="1">
    <citation type="journal article" date="2013" name="Genome Announc.">
        <title>Draft Genome Sequence of Cyclobacterium qasimii Strain M12-11BT, Isolated from Arctic Marine Sediment.</title>
        <authorList>
            <person name="Shivaji S."/>
            <person name="Ara S."/>
            <person name="Singh A."/>
            <person name="Kumar Pinnaka A."/>
        </authorList>
    </citation>
    <scope>NUCLEOTIDE SEQUENCE [LARGE SCALE GENOMIC DNA]</scope>
    <source>
        <strain evidence="1 2">M12-11B</strain>
    </source>
</reference>
<dbReference type="AlphaFoldDB" id="S7VAF5"/>
<name>S7VAF5_9BACT</name>
<gene>
    <name evidence="1" type="ORF">ADICYQ_4012</name>
</gene>
<protein>
    <submittedName>
        <fullName evidence="1">Uncharacterized protein</fullName>
    </submittedName>
</protein>
<proteinExistence type="predicted"/>